<evidence type="ECO:0000256" key="3">
    <source>
        <dbReference type="SAM" id="SignalP"/>
    </source>
</evidence>
<keyword evidence="1" id="KW-1015">Disulfide bond</keyword>
<feature type="domain" description="SMB" evidence="4">
    <location>
        <begin position="221"/>
        <end position="261"/>
    </location>
</feature>
<dbReference type="AlphaFoldDB" id="A0A433TNY7"/>
<feature type="signal peptide" evidence="3">
    <location>
        <begin position="1"/>
        <end position="32"/>
    </location>
</feature>
<dbReference type="Proteomes" id="UP000271974">
    <property type="component" value="Unassembled WGS sequence"/>
</dbReference>
<sequence length="818" mass="91491">MIGGTIYRRALGFIILLATQFLSMEDRQKVYALTNISQRTPNDPSGMASNQSDKSEDFGNGTEYRFAGSLPPGEDWSATEVPSTQHATNSLTTQPVLTNNSEPGLVEKLVITDELVPPTFCNLNCGLIGPFSPNTSNIYLGEEQIIDRIFNSSTLSDFRNFQDHTTGMKKNVSDDGELNTEINNYHDEVKSAYLELANDTGGLESLHMTTSGTNSADEEALTYTCKNRCGTENMFPCTCSALCVVYDTCCENFSIDCPHILQDAKARFGNLIASDKVCGKNFVFVISSCPRQSETNKLNAETEELQSNKTEGEASSEVSFNQITPVDSLTTSPPALGGSQESVAKRLKVAALKAFVTDLSSGVTYINKTVYDCHNHKGSFSVWALRLDYIYTNPRSLEDLAALKALDRYEPLFNKALLSRHICDRSIIETCPATWHPQEVEKDYDKQCSEFFALTTWPGTDGLEKYRNRYCAYCNKGKNISFVLQHHDNMIERDIHLRILMSISQSGQYNIKVKRPAFLDATKISWSQTSCKPRAVVRQDTFQETLSRIAPEEKLVCSTKCSSSRFTLRKDGYCKALHFAKVAVSDDGLPPLCPEALEGLGSFISCGLEKMIKTMPHAEFQQPIVSVQFDTKTQKTLYIVKIKVDLVSLYTNFFSTKENDGIINWRHLEVLAKSLKHYRLSNDICSGSGGYYDRYDQKQVTTFPFQMFLSSSSLRTRWSDQINNRIGPVVDAHDITSFCMSATNEPKKYEQETLICQDAVVYADDANAIADFYNSTCFTHLDNVQLAHGRGDPAHNVRDNHSHWLLVTVVWVVVMGQG</sequence>
<comment type="caution">
    <text evidence="5">The sequence shown here is derived from an EMBL/GenBank/DDBJ whole genome shotgun (WGS) entry which is preliminary data.</text>
</comment>
<reference evidence="5 6" key="1">
    <citation type="submission" date="2019-01" db="EMBL/GenBank/DDBJ databases">
        <title>A draft genome assembly of the solar-powered sea slug Elysia chlorotica.</title>
        <authorList>
            <person name="Cai H."/>
            <person name="Li Q."/>
            <person name="Fang X."/>
            <person name="Li J."/>
            <person name="Curtis N.E."/>
            <person name="Altenburger A."/>
            <person name="Shibata T."/>
            <person name="Feng M."/>
            <person name="Maeda T."/>
            <person name="Schwartz J.A."/>
            <person name="Shigenobu S."/>
            <person name="Lundholm N."/>
            <person name="Nishiyama T."/>
            <person name="Yang H."/>
            <person name="Hasebe M."/>
            <person name="Li S."/>
            <person name="Pierce S.K."/>
            <person name="Wang J."/>
        </authorList>
    </citation>
    <scope>NUCLEOTIDE SEQUENCE [LARGE SCALE GENOMIC DNA]</scope>
    <source>
        <strain evidence="5">EC2010</strain>
        <tissue evidence="5">Whole organism of an adult</tissue>
    </source>
</reference>
<dbReference type="InterPro" id="IPR036024">
    <property type="entry name" value="Somatomedin_B-like_dom_sf"/>
</dbReference>
<dbReference type="EMBL" id="RQTK01000253">
    <property type="protein sequence ID" value="RUS83216.1"/>
    <property type="molecule type" value="Genomic_DNA"/>
</dbReference>
<evidence type="ECO:0000256" key="2">
    <source>
        <dbReference type="SAM" id="MobiDB-lite"/>
    </source>
</evidence>
<feature type="chain" id="PRO_5019551266" description="SMB domain-containing protein" evidence="3">
    <location>
        <begin position="33"/>
        <end position="818"/>
    </location>
</feature>
<dbReference type="PROSITE" id="PS50958">
    <property type="entry name" value="SMB_2"/>
    <property type="match status" value="1"/>
</dbReference>
<evidence type="ECO:0000313" key="6">
    <source>
        <dbReference type="Proteomes" id="UP000271974"/>
    </source>
</evidence>
<evidence type="ECO:0000256" key="1">
    <source>
        <dbReference type="ARBA" id="ARBA00023157"/>
    </source>
</evidence>
<feature type="compositionally biased region" description="Polar residues" evidence="2">
    <location>
        <begin position="80"/>
        <end position="99"/>
    </location>
</feature>
<protein>
    <recommendedName>
        <fullName evidence="4">SMB domain-containing protein</fullName>
    </recommendedName>
</protein>
<evidence type="ECO:0000259" key="4">
    <source>
        <dbReference type="PROSITE" id="PS50958"/>
    </source>
</evidence>
<feature type="region of interest" description="Disordered" evidence="2">
    <location>
        <begin position="35"/>
        <end position="99"/>
    </location>
</feature>
<dbReference type="OrthoDB" id="6155123at2759"/>
<name>A0A433TNY7_ELYCH</name>
<keyword evidence="3" id="KW-0732">Signal</keyword>
<accession>A0A433TNY7</accession>
<keyword evidence="6" id="KW-1185">Reference proteome</keyword>
<organism evidence="5 6">
    <name type="scientific">Elysia chlorotica</name>
    <name type="common">Eastern emerald elysia</name>
    <name type="synonym">Sea slug</name>
    <dbReference type="NCBI Taxonomy" id="188477"/>
    <lineage>
        <taxon>Eukaryota</taxon>
        <taxon>Metazoa</taxon>
        <taxon>Spiralia</taxon>
        <taxon>Lophotrochozoa</taxon>
        <taxon>Mollusca</taxon>
        <taxon>Gastropoda</taxon>
        <taxon>Heterobranchia</taxon>
        <taxon>Euthyneura</taxon>
        <taxon>Panpulmonata</taxon>
        <taxon>Sacoglossa</taxon>
        <taxon>Placobranchoidea</taxon>
        <taxon>Plakobranchidae</taxon>
        <taxon>Elysia</taxon>
    </lineage>
</organism>
<feature type="compositionally biased region" description="Polar residues" evidence="2">
    <location>
        <begin position="35"/>
        <end position="52"/>
    </location>
</feature>
<dbReference type="InterPro" id="IPR001212">
    <property type="entry name" value="Somatomedin_B_dom"/>
</dbReference>
<dbReference type="SUPFAM" id="SSF90188">
    <property type="entry name" value="Somatomedin B domain"/>
    <property type="match status" value="1"/>
</dbReference>
<evidence type="ECO:0000313" key="5">
    <source>
        <dbReference type="EMBL" id="RUS83216.1"/>
    </source>
</evidence>
<proteinExistence type="predicted"/>
<dbReference type="PROSITE" id="PS00524">
    <property type="entry name" value="SMB_1"/>
    <property type="match status" value="1"/>
</dbReference>
<gene>
    <name evidence="5" type="ORF">EGW08_009027</name>
</gene>